<protein>
    <recommendedName>
        <fullName evidence="3">DUF2642 domain-containing protein</fullName>
    </recommendedName>
</protein>
<comment type="caution">
    <text evidence="1">The sequence shown here is derived from an EMBL/GenBank/DDBJ whole genome shotgun (WGS) entry which is preliminary data.</text>
</comment>
<keyword evidence="2" id="KW-1185">Reference proteome</keyword>
<evidence type="ECO:0000313" key="2">
    <source>
        <dbReference type="Proteomes" id="UP001316087"/>
    </source>
</evidence>
<evidence type="ECO:0000313" key="1">
    <source>
        <dbReference type="EMBL" id="MCH7322958.1"/>
    </source>
</evidence>
<sequence length="72" mass="8530">MKRQHRDWQLNKDKLLGNLKYAVLNGRGELTSDIRSVSTHVLSDVQQVVQGNKIIWFTRDMKKKVMYELEIE</sequence>
<dbReference type="Proteomes" id="UP001316087">
    <property type="component" value="Unassembled WGS sequence"/>
</dbReference>
<gene>
    <name evidence="1" type="ORF">LZ480_13850</name>
</gene>
<evidence type="ECO:0008006" key="3">
    <source>
        <dbReference type="Google" id="ProtNLM"/>
    </source>
</evidence>
<proteinExistence type="predicted"/>
<accession>A0ABS9UG78</accession>
<dbReference type="RefSeq" id="WP_241370122.1">
    <property type="nucleotide sequence ID" value="NZ_JAKZFC010000005.1"/>
</dbReference>
<dbReference type="EMBL" id="JAKZFC010000005">
    <property type="protein sequence ID" value="MCH7322958.1"/>
    <property type="molecule type" value="Genomic_DNA"/>
</dbReference>
<name>A0ABS9UG78_9BACL</name>
<reference evidence="1 2" key="1">
    <citation type="submission" date="2022-03" db="EMBL/GenBank/DDBJ databases">
        <authorList>
            <person name="Jo J.-H."/>
            <person name="Im W.-T."/>
        </authorList>
    </citation>
    <scope>NUCLEOTIDE SEQUENCE [LARGE SCALE GENOMIC DNA]</scope>
    <source>
        <strain evidence="1 2">MA9</strain>
    </source>
</reference>
<organism evidence="1 2">
    <name type="scientific">Solibacillus palustris</name>
    <dbReference type="NCBI Taxonomy" id="2908203"/>
    <lineage>
        <taxon>Bacteria</taxon>
        <taxon>Bacillati</taxon>
        <taxon>Bacillota</taxon>
        <taxon>Bacilli</taxon>
        <taxon>Bacillales</taxon>
        <taxon>Caryophanaceae</taxon>
        <taxon>Solibacillus</taxon>
    </lineage>
</organism>